<evidence type="ECO:0000313" key="2">
    <source>
        <dbReference type="Proteomes" id="UP000617171"/>
    </source>
</evidence>
<sequence length="123" mass="13251">MIKELPLKNSDIPKPASTFPYGDYAPERLKEAADRAMDHYLKPEDSASDAKPPAQLFTVVDSVDTEALLANLSETLASANAMLSDLAFGLEGSRRHVALGVAQMIELGALLANKALDRVELRA</sequence>
<gene>
    <name evidence="1" type="ORF">HU811_21820</name>
</gene>
<dbReference type="EMBL" id="JABWQV010000214">
    <property type="protein sequence ID" value="MBC3349290.1"/>
    <property type="molecule type" value="Genomic_DNA"/>
</dbReference>
<proteinExistence type="predicted"/>
<protein>
    <recommendedName>
        <fullName evidence="3">DUF3077 domain-containing protein</fullName>
    </recommendedName>
</protein>
<keyword evidence="2" id="KW-1185">Reference proteome</keyword>
<evidence type="ECO:0000313" key="1">
    <source>
        <dbReference type="EMBL" id="MBC3349290.1"/>
    </source>
</evidence>
<evidence type="ECO:0008006" key="3">
    <source>
        <dbReference type="Google" id="ProtNLM"/>
    </source>
</evidence>
<dbReference type="Pfam" id="PF19619">
    <property type="entry name" value="DUF6124"/>
    <property type="match status" value="1"/>
</dbReference>
<organism evidence="1 2">
    <name type="scientific">Pseudomonas tehranensis</name>
    <dbReference type="NCBI Taxonomy" id="2745502"/>
    <lineage>
        <taxon>Bacteria</taxon>
        <taxon>Pseudomonadati</taxon>
        <taxon>Pseudomonadota</taxon>
        <taxon>Gammaproteobacteria</taxon>
        <taxon>Pseudomonadales</taxon>
        <taxon>Pseudomonadaceae</taxon>
        <taxon>Pseudomonas</taxon>
    </lineage>
</organism>
<comment type="caution">
    <text evidence="1">The sequence shown here is derived from an EMBL/GenBank/DDBJ whole genome shotgun (WGS) entry which is preliminary data.</text>
</comment>
<name>A0ABR6UYJ0_9PSED</name>
<dbReference type="Proteomes" id="UP000617171">
    <property type="component" value="Unassembled WGS sequence"/>
</dbReference>
<reference evidence="1 2" key="1">
    <citation type="journal article" date="2020" name="Microorganisms">
        <title>Reliable Identification of Environmental Pseudomonas Isolates Using the rpoD Gene.</title>
        <authorList>
            <consortium name="The Broad Institute Genome Sequencing Platform"/>
            <person name="Girard L."/>
            <person name="Lood C."/>
            <person name="Rokni-Zadeh H."/>
            <person name="van Noort V."/>
            <person name="Lavigne R."/>
            <person name="De Mot R."/>
        </authorList>
    </citation>
    <scope>NUCLEOTIDE SEQUENCE [LARGE SCALE GENOMIC DNA]</scope>
    <source>
        <strain evidence="1 2">SWRI196</strain>
    </source>
</reference>
<accession>A0ABR6UYJ0</accession>